<dbReference type="Proteomes" id="UP001153678">
    <property type="component" value="Unassembled WGS sequence"/>
</dbReference>
<gene>
    <name evidence="1" type="ORF">FWILDA_LOCUS15011</name>
</gene>
<evidence type="ECO:0000313" key="1">
    <source>
        <dbReference type="EMBL" id="CAI2191315.1"/>
    </source>
</evidence>
<comment type="caution">
    <text evidence="1">The sequence shown here is derived from an EMBL/GenBank/DDBJ whole genome shotgun (WGS) entry which is preliminary data.</text>
</comment>
<organism evidence="1 2">
    <name type="scientific">Funneliformis geosporum</name>
    <dbReference type="NCBI Taxonomy" id="1117311"/>
    <lineage>
        <taxon>Eukaryota</taxon>
        <taxon>Fungi</taxon>
        <taxon>Fungi incertae sedis</taxon>
        <taxon>Mucoromycota</taxon>
        <taxon>Glomeromycotina</taxon>
        <taxon>Glomeromycetes</taxon>
        <taxon>Glomerales</taxon>
        <taxon>Glomeraceae</taxon>
        <taxon>Funneliformis</taxon>
    </lineage>
</organism>
<reference evidence="1" key="1">
    <citation type="submission" date="2022-08" db="EMBL/GenBank/DDBJ databases">
        <authorList>
            <person name="Kallberg Y."/>
            <person name="Tangrot J."/>
            <person name="Rosling A."/>
        </authorList>
    </citation>
    <scope>NUCLEOTIDE SEQUENCE</scope>
    <source>
        <strain evidence="1">Wild A</strain>
    </source>
</reference>
<dbReference type="AlphaFoldDB" id="A0A9W4T3J9"/>
<keyword evidence="2" id="KW-1185">Reference proteome</keyword>
<evidence type="ECO:0000313" key="2">
    <source>
        <dbReference type="Proteomes" id="UP001153678"/>
    </source>
</evidence>
<name>A0A9W4T3J9_9GLOM</name>
<proteinExistence type="predicted"/>
<sequence length="59" mass="6632">MDLILKTDPNFKNCTTQDLCVSQNALNAAWDFFTNTVLTSAKKHLPKQTITSCHNSLFT</sequence>
<feature type="non-terminal residue" evidence="1">
    <location>
        <position position="59"/>
    </location>
</feature>
<protein>
    <submittedName>
        <fullName evidence="1">14162_t:CDS:1</fullName>
    </submittedName>
</protein>
<dbReference type="EMBL" id="CAMKVN010007298">
    <property type="protein sequence ID" value="CAI2191315.1"/>
    <property type="molecule type" value="Genomic_DNA"/>
</dbReference>
<accession>A0A9W4T3J9</accession>